<comment type="catalytic activity">
    <reaction evidence="8 9">
        <text>ATP + (deoxyribonucleotide)n-3'-hydroxyl + 5'-phospho-(deoxyribonucleotide)m = (deoxyribonucleotide)n+m + AMP + diphosphate.</text>
        <dbReference type="EC" id="6.5.1.1"/>
    </reaction>
</comment>
<evidence type="ECO:0000313" key="14">
    <source>
        <dbReference type="Proteomes" id="UP000033140"/>
    </source>
</evidence>
<evidence type="ECO:0000256" key="1">
    <source>
        <dbReference type="ARBA" id="ARBA00004123"/>
    </source>
</evidence>
<evidence type="ECO:0000256" key="3">
    <source>
        <dbReference type="ARBA" id="ARBA00022598"/>
    </source>
</evidence>
<dbReference type="InterPro" id="IPR050191">
    <property type="entry name" value="ATP-dep_DNA_ligase"/>
</dbReference>
<dbReference type="CDD" id="cd07969">
    <property type="entry name" value="OBF_DNA_ligase_I"/>
    <property type="match status" value="1"/>
</dbReference>
<dbReference type="InterPro" id="IPR012340">
    <property type="entry name" value="NA-bd_OB-fold"/>
</dbReference>
<feature type="compositionally biased region" description="Basic and acidic residues" evidence="11">
    <location>
        <begin position="49"/>
        <end position="67"/>
    </location>
</feature>
<dbReference type="RefSeq" id="XP_019025359.1">
    <property type="nucleotide sequence ID" value="XM_019171718.1"/>
</dbReference>
<keyword evidence="6 9" id="KW-0067">ATP-binding</keyword>
<dbReference type="EC" id="6.5.1.1" evidence="9"/>
<evidence type="ECO:0000256" key="6">
    <source>
        <dbReference type="ARBA" id="ARBA00022840"/>
    </source>
</evidence>
<evidence type="ECO:0000256" key="2">
    <source>
        <dbReference type="ARBA" id="ARBA00007572"/>
    </source>
</evidence>
<keyword evidence="5 9" id="KW-0547">Nucleotide-binding</keyword>
<evidence type="ECO:0000256" key="10">
    <source>
        <dbReference type="RuleBase" id="RU004196"/>
    </source>
</evidence>
<keyword evidence="9" id="KW-0227">DNA damage</keyword>
<dbReference type="PROSITE" id="PS50160">
    <property type="entry name" value="DNA_LIGASE_A3"/>
    <property type="match status" value="1"/>
</dbReference>
<evidence type="ECO:0000256" key="5">
    <source>
        <dbReference type="ARBA" id="ARBA00022741"/>
    </source>
</evidence>
<sequence>MPSKSTLPAKRKAPPGPSTPSSKKAAGSQQRALDFFFKPKAAPSPVDPPKSDGLFHAEDETPEERKLREQMEADEAFARSLSLQYAAGNPETEDPDRIERLKQEFDDEMLARKLAAQAQEDGRPKAELEEEEAVKAMEDAAPAVRPGQSRLILEDEDEDEEEEEMIIGQEHQAKVATSTSLPTPAKQEVKAALLPPRPSSAMTLDSSTNNSSEIPLHLPATEFDPHSYIPDWPNGKGTYAFLTQAFVLINETRSRLLIVDLLVNMLRMLIVHDVESLVPAVWLCTNSLAPPYVPGVELNIGPAIIGKAIRNVSGISPAALKALNNKHGDVGDVAFEAKAQVRTLVKPAPLTAKGTYSILRQIAASSGKNTQELKTKLVEKLLISAKDEEVRYIGRTLVSHLRIGAVKTTMLIALSRAFTLNKPPGATWVARDEVRKISKEERGEIFKRAEEAVKQVFAQRPSYDDLVAGLIQRGVEGLSERCPLTIGIPLKPMLGLITRDLGDMFTKLSNREFTCEYKYDGQRAQIHYDASAPHSERVSIFSRHLEVMTDKYPDLVELIEEIKGEHRSFIMEGEVVAVDKETGTVQPFQTLSNRAKVNVAIGDVKVAVCFYLFDLMLLNGEPLLEKTLRQRREAMATFKEIPNRFTPVKSIISSDQDEVHAFYQSAIAAKAEGIMVKVLDNPELVVQSEDPSTGLLVKARAKPLLATYTPDKRLESWLKVKKDYEAGADSLDLIPIGAWHGIGRKKDWWSPILLAVRNPETGTLEAVCKCMSGFTDKFYKELNEKYDRTNSGAEEDADPDEQKEGKCWKGLGRSWVESAYTPDYWFEPSEVWEIRGADITLSPVYRAGIGLISEERGLSIRFPRFMRIRDDKTIDEASTGEDIAYMYRKQEEGRDKAPVEEDVED</sequence>
<dbReference type="InterPro" id="IPR012310">
    <property type="entry name" value="DNA_ligase_ATP-dep_cent"/>
</dbReference>
<dbReference type="AlphaFoldDB" id="A0A0E9NGP5"/>
<dbReference type="CDD" id="cd07900">
    <property type="entry name" value="Adenylation_DNA_ligase_I_Euk"/>
    <property type="match status" value="1"/>
</dbReference>
<dbReference type="Proteomes" id="UP000033140">
    <property type="component" value="Unassembled WGS sequence"/>
</dbReference>
<dbReference type="GO" id="GO:0003677">
    <property type="term" value="F:DNA binding"/>
    <property type="evidence" value="ECO:0007669"/>
    <property type="project" value="InterPro"/>
</dbReference>
<dbReference type="GO" id="GO:0006281">
    <property type="term" value="P:DNA repair"/>
    <property type="evidence" value="ECO:0007669"/>
    <property type="project" value="UniProtKB-KW"/>
</dbReference>
<dbReference type="Gene3D" id="3.30.1490.70">
    <property type="match status" value="1"/>
</dbReference>
<protein>
    <recommendedName>
        <fullName evidence="9">DNA ligase</fullName>
        <ecNumber evidence="9">6.5.1.1</ecNumber>
    </recommendedName>
</protein>
<feature type="region of interest" description="Disordered" evidence="11">
    <location>
        <begin position="1"/>
        <end position="67"/>
    </location>
</feature>
<keyword evidence="9" id="KW-0234">DNA repair</keyword>
<organism evidence="13 14">
    <name type="scientific">Saitoella complicata (strain BCRC 22490 / CBS 7301 / JCM 7358 / NBRC 10748 / NRRL Y-17804)</name>
    <dbReference type="NCBI Taxonomy" id="698492"/>
    <lineage>
        <taxon>Eukaryota</taxon>
        <taxon>Fungi</taxon>
        <taxon>Dikarya</taxon>
        <taxon>Ascomycota</taxon>
        <taxon>Taphrinomycotina</taxon>
        <taxon>Taphrinomycotina incertae sedis</taxon>
        <taxon>Saitoella</taxon>
    </lineage>
</organism>
<dbReference type="InterPro" id="IPR012308">
    <property type="entry name" value="DNA_ligase_ATP-dep_N"/>
</dbReference>
<dbReference type="GO" id="GO:0006310">
    <property type="term" value="P:DNA recombination"/>
    <property type="evidence" value="ECO:0007669"/>
    <property type="project" value="UniProtKB-KW"/>
</dbReference>
<dbReference type="PANTHER" id="PTHR45674">
    <property type="entry name" value="DNA LIGASE 1/3 FAMILY MEMBER"/>
    <property type="match status" value="1"/>
</dbReference>
<dbReference type="Gene3D" id="2.40.50.140">
    <property type="entry name" value="Nucleic acid-binding proteins"/>
    <property type="match status" value="1"/>
</dbReference>
<evidence type="ECO:0000313" key="13">
    <source>
        <dbReference type="EMBL" id="GAO48580.1"/>
    </source>
</evidence>
<feature type="compositionally biased region" description="Polar residues" evidence="11">
    <location>
        <begin position="19"/>
        <end position="31"/>
    </location>
</feature>
<comment type="subcellular location">
    <subcellularLocation>
        <location evidence="1">Nucleus</location>
    </subcellularLocation>
</comment>
<comment type="caution">
    <text evidence="13">The sequence shown here is derived from an EMBL/GenBank/DDBJ whole genome shotgun (WGS) entry which is preliminary data.</text>
</comment>
<dbReference type="OMA" id="RDFSCEY"/>
<dbReference type="InterPro" id="IPR012309">
    <property type="entry name" value="DNA_ligase_ATP-dep_C"/>
</dbReference>
<dbReference type="EMBL" id="BACD03000015">
    <property type="protein sequence ID" value="GAO48580.1"/>
    <property type="molecule type" value="Genomic_DNA"/>
</dbReference>
<keyword evidence="3 9" id="KW-0436">Ligase</keyword>
<dbReference type="SUPFAM" id="SSF117018">
    <property type="entry name" value="ATP-dependent DNA ligase DNA-binding domain"/>
    <property type="match status" value="1"/>
</dbReference>
<comment type="similarity">
    <text evidence="2 10">Belongs to the ATP-dependent DNA ligase family.</text>
</comment>
<dbReference type="FunFam" id="2.40.50.140:FF:000062">
    <property type="entry name" value="DNA ligase"/>
    <property type="match status" value="1"/>
</dbReference>
<evidence type="ECO:0000256" key="9">
    <source>
        <dbReference type="RuleBase" id="RU000617"/>
    </source>
</evidence>
<evidence type="ECO:0000256" key="4">
    <source>
        <dbReference type="ARBA" id="ARBA00022705"/>
    </source>
</evidence>
<accession>A0A0E9NGP5</accession>
<keyword evidence="14" id="KW-1185">Reference proteome</keyword>
<evidence type="ECO:0000259" key="12">
    <source>
        <dbReference type="PROSITE" id="PS50160"/>
    </source>
</evidence>
<dbReference type="GO" id="GO:0003910">
    <property type="term" value="F:DNA ligase (ATP) activity"/>
    <property type="evidence" value="ECO:0007669"/>
    <property type="project" value="UniProtKB-EC"/>
</dbReference>
<dbReference type="PANTHER" id="PTHR45674:SF9">
    <property type="entry name" value="DNA LIGASE 3"/>
    <property type="match status" value="1"/>
</dbReference>
<dbReference type="GO" id="GO:0005524">
    <property type="term" value="F:ATP binding"/>
    <property type="evidence" value="ECO:0007669"/>
    <property type="project" value="UniProtKB-KW"/>
</dbReference>
<feature type="domain" description="ATP-dependent DNA ligase family profile" evidence="12">
    <location>
        <begin position="601"/>
        <end position="758"/>
    </location>
</feature>
<dbReference type="GO" id="GO:0006273">
    <property type="term" value="P:lagging strand elongation"/>
    <property type="evidence" value="ECO:0007669"/>
    <property type="project" value="TreeGrafter"/>
</dbReference>
<dbReference type="Pfam" id="PF04675">
    <property type="entry name" value="DNA_ligase_A_N"/>
    <property type="match status" value="1"/>
</dbReference>
<reference evidence="13 14" key="2">
    <citation type="journal article" date="2014" name="J. Gen. Appl. Microbiol.">
        <title>The early diverging ascomycetous budding yeast Saitoella complicata has three histone deacetylases belonging to the Clr6, Hos2, and Rpd3 lineages.</title>
        <authorList>
            <person name="Nishida H."/>
            <person name="Matsumoto T."/>
            <person name="Kondo S."/>
            <person name="Hamamoto M."/>
            <person name="Yoshikawa H."/>
        </authorList>
    </citation>
    <scope>NUCLEOTIDE SEQUENCE [LARGE SCALE GENOMIC DNA]</scope>
    <source>
        <strain evidence="13 14">NRRL Y-17804</strain>
    </source>
</reference>
<feature type="region of interest" description="Disordered" evidence="11">
    <location>
        <begin position="192"/>
        <end position="213"/>
    </location>
</feature>
<dbReference type="NCBIfam" id="TIGR00574">
    <property type="entry name" value="dnl1"/>
    <property type="match status" value="1"/>
</dbReference>
<dbReference type="InterPro" id="IPR000977">
    <property type="entry name" value="DNA_ligase_ATP-dep"/>
</dbReference>
<dbReference type="InterPro" id="IPR036599">
    <property type="entry name" value="DNA_ligase_N_sf"/>
</dbReference>
<reference evidence="13 14" key="3">
    <citation type="journal article" date="2015" name="Genome Announc.">
        <title>Draft Genome Sequence of the Archiascomycetous Yeast Saitoella complicata.</title>
        <authorList>
            <person name="Yamauchi K."/>
            <person name="Kondo S."/>
            <person name="Hamamoto M."/>
            <person name="Takahashi Y."/>
            <person name="Ogura Y."/>
            <person name="Hayashi T."/>
            <person name="Nishida H."/>
        </authorList>
    </citation>
    <scope>NUCLEOTIDE SEQUENCE [LARGE SCALE GENOMIC DNA]</scope>
    <source>
        <strain evidence="13 14">NRRL Y-17804</strain>
    </source>
</reference>
<dbReference type="GO" id="GO:0071897">
    <property type="term" value="P:DNA biosynthetic process"/>
    <property type="evidence" value="ECO:0007669"/>
    <property type="project" value="InterPro"/>
</dbReference>
<dbReference type="InterPro" id="IPR016059">
    <property type="entry name" value="DNA_ligase_ATP-dep_CS"/>
</dbReference>
<keyword evidence="9" id="KW-0233">DNA recombination</keyword>
<dbReference type="Gene3D" id="3.30.470.30">
    <property type="entry name" value="DNA ligase/mRNA capping enzyme"/>
    <property type="match status" value="1"/>
</dbReference>
<dbReference type="SUPFAM" id="SSF56091">
    <property type="entry name" value="DNA ligase/mRNA capping enzyme, catalytic domain"/>
    <property type="match status" value="1"/>
</dbReference>
<dbReference type="Pfam" id="PF01068">
    <property type="entry name" value="DNA_ligase_A_M"/>
    <property type="match status" value="1"/>
</dbReference>
<feature type="compositionally biased region" description="Polar residues" evidence="11">
    <location>
        <begin position="200"/>
        <end position="213"/>
    </location>
</feature>
<dbReference type="Pfam" id="PF04679">
    <property type="entry name" value="DNA_ligase_A_C"/>
    <property type="match status" value="1"/>
</dbReference>
<reference evidence="13 14" key="1">
    <citation type="journal article" date="2011" name="J. Gen. Appl. Microbiol.">
        <title>Draft genome sequencing of the enigmatic yeast Saitoella complicata.</title>
        <authorList>
            <person name="Nishida H."/>
            <person name="Hamamoto M."/>
            <person name="Sugiyama J."/>
        </authorList>
    </citation>
    <scope>NUCLEOTIDE SEQUENCE [LARGE SCALE GENOMIC DNA]</scope>
    <source>
        <strain evidence="13 14">NRRL Y-17804</strain>
    </source>
</reference>
<gene>
    <name evidence="13" type="ORF">G7K_2753-t1</name>
</gene>
<dbReference type="OrthoDB" id="206088at2759"/>
<dbReference type="PROSITE" id="PS00697">
    <property type="entry name" value="DNA_LIGASE_A1"/>
    <property type="match status" value="1"/>
</dbReference>
<name>A0A0E9NGP5_SAICN</name>
<evidence type="ECO:0000256" key="11">
    <source>
        <dbReference type="SAM" id="MobiDB-lite"/>
    </source>
</evidence>
<evidence type="ECO:0000256" key="7">
    <source>
        <dbReference type="ARBA" id="ARBA00023242"/>
    </source>
</evidence>
<dbReference type="FunFam" id="3.30.470.30:FF:000002">
    <property type="entry name" value="DNA ligase"/>
    <property type="match status" value="1"/>
</dbReference>
<keyword evidence="7" id="KW-0539">Nucleus</keyword>
<dbReference type="Gene3D" id="1.10.3260.10">
    <property type="entry name" value="DNA ligase, ATP-dependent, N-terminal domain"/>
    <property type="match status" value="1"/>
</dbReference>
<proteinExistence type="inferred from homology"/>
<evidence type="ECO:0000256" key="8">
    <source>
        <dbReference type="ARBA" id="ARBA00034003"/>
    </source>
</evidence>
<dbReference type="STRING" id="698492.A0A0E9NGP5"/>
<dbReference type="SUPFAM" id="SSF50249">
    <property type="entry name" value="Nucleic acid-binding proteins"/>
    <property type="match status" value="1"/>
</dbReference>
<keyword evidence="4" id="KW-0235">DNA replication</keyword>
<dbReference type="GO" id="GO:0005634">
    <property type="term" value="C:nucleus"/>
    <property type="evidence" value="ECO:0007669"/>
    <property type="project" value="UniProtKB-SubCell"/>
</dbReference>